<proteinExistence type="predicted"/>
<feature type="domain" description="Extradiol ring-cleavage dioxygenase class III enzyme subunit B" evidence="2">
    <location>
        <begin position="65"/>
        <end position="339"/>
    </location>
</feature>
<dbReference type="InterPro" id="IPR011984">
    <property type="entry name" value="HPCD"/>
</dbReference>
<protein>
    <submittedName>
        <fullName evidence="3">Uncharacterized conserved protein</fullName>
    </submittedName>
</protein>
<dbReference type="Proteomes" id="UP000002675">
    <property type="component" value="Chromosome I"/>
</dbReference>
<gene>
    <name evidence="3" type="ordered locus">VV1588</name>
</gene>
<dbReference type="EMBL" id="BA000037">
    <property type="protein sequence ID" value="BAC94352.1"/>
    <property type="molecule type" value="Genomic_DNA"/>
</dbReference>
<dbReference type="PANTHER" id="PTHR30096:SF9">
    <property type="entry name" value="4-HYDROXYPHENYLACETATE CATABOLISM PROTEIN"/>
    <property type="match status" value="1"/>
</dbReference>
<sequence>MRSSITTDHSVSDGDRECYDHLRDDTISIRSVSWKIKTITKHCASNVLNNALGKRKLRMGKLCIAAKITHVPTMIMSEQPGRLFGCRQAAIDGHKEIAKMAKEMDVDTIIVLDTHWLVNAGYHINSNDSFSGNYTSHEFPHFIQNLEYQYRGNRALGDLIADKATEKGVFTLSHQVDSLDLEYGTLVPMRFMNQDNHFNVVSVAAWCTVHNIESSRILGEAIREAVEQSDSRVMLLASGSLSHRIWDNDEYEANNGTFTISKEFNRQVDLRVLELWRNRDYTTFLEMLPDYAALCSGEGGMHDTAMLFGALGWDQYQGESTVITEYFPSSGTGQVNVVFEVTE</sequence>
<reference evidence="3 4" key="1">
    <citation type="journal article" date="2003" name="Genome Res.">
        <title>Comparative genome analysis of Vibrio vulnificus, a marine pathogen.</title>
        <authorList>
            <person name="Chen C.Y."/>
            <person name="Wu K.M."/>
            <person name="Chang Y.C."/>
            <person name="Chang C.H."/>
            <person name="Tsai H.C."/>
            <person name="Liao T.L."/>
            <person name="Liu Y.M."/>
            <person name="Chen H.J."/>
            <person name="Shen A.B."/>
            <person name="Li J.C."/>
            <person name="Su T.L."/>
            <person name="Shao C.P."/>
            <person name="Lee C.T."/>
            <person name="Hor L.I."/>
            <person name="Tsai S.F."/>
        </authorList>
    </citation>
    <scope>NUCLEOTIDE SEQUENCE [LARGE SCALE GENOMIC DNA]</scope>
    <source>
        <strain evidence="3 4">YJ016</strain>
    </source>
</reference>
<name>Q7ML39_VIBVY</name>
<dbReference type="KEGG" id="vvy:VV1588"/>
<accession>Q7ML39</accession>
<organism evidence="3 4">
    <name type="scientific">Vibrio vulnificus (strain YJ016)</name>
    <dbReference type="NCBI Taxonomy" id="196600"/>
    <lineage>
        <taxon>Bacteria</taxon>
        <taxon>Pseudomonadati</taxon>
        <taxon>Pseudomonadota</taxon>
        <taxon>Gammaproteobacteria</taxon>
        <taxon>Vibrionales</taxon>
        <taxon>Vibrionaceae</taxon>
        <taxon>Vibrio</taxon>
    </lineage>
</organism>
<dbReference type="HOGENOM" id="CLU_083901_0_0_6"/>
<keyword evidence="1" id="KW-0560">Oxidoreductase</keyword>
<evidence type="ECO:0000259" key="2">
    <source>
        <dbReference type="Pfam" id="PF02900"/>
    </source>
</evidence>
<evidence type="ECO:0000313" key="4">
    <source>
        <dbReference type="Proteomes" id="UP000002675"/>
    </source>
</evidence>
<dbReference type="Gene3D" id="3.40.830.10">
    <property type="entry name" value="LigB-like"/>
    <property type="match status" value="1"/>
</dbReference>
<evidence type="ECO:0000256" key="1">
    <source>
        <dbReference type="ARBA" id="ARBA00023002"/>
    </source>
</evidence>
<dbReference type="GO" id="GO:0008198">
    <property type="term" value="F:ferrous iron binding"/>
    <property type="evidence" value="ECO:0007669"/>
    <property type="project" value="InterPro"/>
</dbReference>
<dbReference type="Pfam" id="PF02900">
    <property type="entry name" value="LigB"/>
    <property type="match status" value="1"/>
</dbReference>
<dbReference type="GO" id="GO:0008687">
    <property type="term" value="F:3,4-dihydroxyphenylacetate 2,3-dioxygenase activity"/>
    <property type="evidence" value="ECO:0007669"/>
    <property type="project" value="InterPro"/>
</dbReference>
<dbReference type="SUPFAM" id="SSF53213">
    <property type="entry name" value="LigB-like"/>
    <property type="match status" value="1"/>
</dbReference>
<dbReference type="CDD" id="cd07370">
    <property type="entry name" value="HPCD"/>
    <property type="match status" value="1"/>
</dbReference>
<dbReference type="PANTHER" id="PTHR30096">
    <property type="entry name" value="4,5-DOPA DIOXYGENASE EXTRADIOL-LIKE PROTEIN"/>
    <property type="match status" value="1"/>
</dbReference>
<dbReference type="AlphaFoldDB" id="Q7ML39"/>
<evidence type="ECO:0000313" key="3">
    <source>
        <dbReference type="EMBL" id="BAC94352.1"/>
    </source>
</evidence>
<dbReference type="InterPro" id="IPR004183">
    <property type="entry name" value="Xdiol_dOase_suB"/>
</dbReference>
<dbReference type="NCBIfam" id="TIGR02298">
    <property type="entry name" value="HpaD_Fe"/>
    <property type="match status" value="1"/>
</dbReference>